<evidence type="ECO:0000259" key="3">
    <source>
        <dbReference type="Pfam" id="PF10708"/>
    </source>
</evidence>
<name>A0AAD3X1Z5_MICMQ</name>
<evidence type="ECO:0000256" key="2">
    <source>
        <dbReference type="SAM" id="Phobius"/>
    </source>
</evidence>
<feature type="region of interest" description="Disordered" evidence="1">
    <location>
        <begin position="245"/>
        <end position="272"/>
    </location>
</feature>
<dbReference type="EMBL" id="WAAQ01000002">
    <property type="protein sequence ID" value="KAB1883973.1"/>
    <property type="molecule type" value="Genomic_DNA"/>
</dbReference>
<evidence type="ECO:0000256" key="1">
    <source>
        <dbReference type="SAM" id="MobiDB-lite"/>
    </source>
</evidence>
<organism evidence="4 5">
    <name type="scientific">Microbacterium maritypicum</name>
    <name type="common">Microbacterium liquefaciens</name>
    <dbReference type="NCBI Taxonomy" id="33918"/>
    <lineage>
        <taxon>Bacteria</taxon>
        <taxon>Bacillati</taxon>
        <taxon>Actinomycetota</taxon>
        <taxon>Actinomycetes</taxon>
        <taxon>Micrococcales</taxon>
        <taxon>Microbacteriaceae</taxon>
        <taxon>Microbacterium</taxon>
    </lineage>
</organism>
<dbReference type="RefSeq" id="WP_151487206.1">
    <property type="nucleotide sequence ID" value="NZ_BAAAIN010000001.1"/>
</dbReference>
<feature type="compositionally biased region" description="Low complexity" evidence="1">
    <location>
        <begin position="258"/>
        <end position="270"/>
    </location>
</feature>
<sequence length="353" mass="36067">MTTPAGWYDDGSGRQRWWDGQQWTEHFAPETTDAPAVSEEHLVVEEQVAETPSIDDTVVRPSDETPISPESPDPSQTASAGLTAQDVNDAPGATAATTPLSDDLGAYSAPAAPAYPVGAAAPSSDSYPGAAPAYPGSTTGYPAAAGYGQPGPEEPKKVSVLGLVGLGLAALGTILVFIPVIGFIGFFLLAAGFIVSLVSVFLKGKKWPGITGLILAVVGTIIGIVMSFVYLFAFAQGVSEEIDRMPTSSPSIEATAPSETEGTDSTEGTDAGVRPTAPEVAQGLTAILASTGAEGYTEPQISCLADLFVASDLDNATLRTIAESDGALTDTDALYGFAEVLGDTDAVAACFTP</sequence>
<proteinExistence type="predicted"/>
<dbReference type="Pfam" id="PF10708">
    <property type="entry name" value="DUF2510"/>
    <property type="match status" value="1"/>
</dbReference>
<reference evidence="4 5" key="1">
    <citation type="submission" date="2019-09" db="EMBL/GenBank/DDBJ databases">
        <title>Whole genome sequencing of Microbacterium maritypicum.</title>
        <authorList>
            <person name="Lenchi N."/>
        </authorList>
    </citation>
    <scope>NUCLEOTIDE SEQUENCE [LARGE SCALE GENOMIC DNA]</scope>
    <source>
        <strain evidence="4 5">DSM 12512</strain>
    </source>
</reference>
<feature type="region of interest" description="Disordered" evidence="1">
    <location>
        <begin position="46"/>
        <end position="80"/>
    </location>
</feature>
<feature type="transmembrane region" description="Helical" evidence="2">
    <location>
        <begin position="214"/>
        <end position="235"/>
    </location>
</feature>
<dbReference type="InterPro" id="IPR018929">
    <property type="entry name" value="DUF2510"/>
</dbReference>
<feature type="transmembrane region" description="Helical" evidence="2">
    <location>
        <begin position="184"/>
        <end position="202"/>
    </location>
</feature>
<evidence type="ECO:0000313" key="4">
    <source>
        <dbReference type="EMBL" id="KAB1883973.1"/>
    </source>
</evidence>
<dbReference type="Proteomes" id="UP000436027">
    <property type="component" value="Unassembled WGS sequence"/>
</dbReference>
<comment type="caution">
    <text evidence="4">The sequence shown here is derived from an EMBL/GenBank/DDBJ whole genome shotgun (WGS) entry which is preliminary data.</text>
</comment>
<dbReference type="AlphaFoldDB" id="A0AAD3X1Z5"/>
<feature type="domain" description="DUF2510" evidence="3">
    <location>
        <begin position="5"/>
        <end position="35"/>
    </location>
</feature>
<gene>
    <name evidence="4" type="ORF">F6W70_15500</name>
</gene>
<keyword evidence="2" id="KW-1133">Transmembrane helix</keyword>
<feature type="transmembrane region" description="Helical" evidence="2">
    <location>
        <begin position="158"/>
        <end position="178"/>
    </location>
</feature>
<evidence type="ECO:0000313" key="5">
    <source>
        <dbReference type="Proteomes" id="UP000436027"/>
    </source>
</evidence>
<accession>A0AAD3X1Z5</accession>
<keyword evidence="2" id="KW-0472">Membrane</keyword>
<keyword evidence="2" id="KW-0812">Transmembrane</keyword>
<protein>
    <submittedName>
        <fullName evidence="4">DUF2510 domain-containing protein</fullName>
    </submittedName>
</protein>